<gene>
    <name evidence="1" type="ORF">PENSUB_11705</name>
</gene>
<comment type="caution">
    <text evidence="1">The sequence shown here is derived from an EMBL/GenBank/DDBJ whole genome shotgun (WGS) entry which is preliminary data.</text>
</comment>
<protein>
    <submittedName>
        <fullName evidence="1">Uncharacterized protein</fullName>
    </submittedName>
</protein>
<dbReference type="Proteomes" id="UP000186955">
    <property type="component" value="Unassembled WGS sequence"/>
</dbReference>
<dbReference type="EMBL" id="MNBE01000719">
    <property type="protein sequence ID" value="OKO94438.1"/>
    <property type="molecule type" value="Genomic_DNA"/>
</dbReference>
<reference evidence="1 2" key="1">
    <citation type="submission" date="2016-10" db="EMBL/GenBank/DDBJ databases">
        <title>Genome sequence of the ascomycete fungus Penicillium subrubescens.</title>
        <authorList>
            <person name="De Vries R.P."/>
            <person name="Peng M."/>
            <person name="Dilokpimol A."/>
            <person name="Hilden K."/>
            <person name="Makela M.R."/>
            <person name="Grigoriev I."/>
            <person name="Riley R."/>
            <person name="Granchi Z."/>
        </authorList>
    </citation>
    <scope>NUCLEOTIDE SEQUENCE [LARGE SCALE GENOMIC DNA]</scope>
    <source>
        <strain evidence="1 2">CBS 132785</strain>
    </source>
</reference>
<sequence>MILFSRSSPNIPFQTLMIDFVTGLPRTKKGFDTVVMYTCMSKKRIGRRLETNLGRIMTGLQRSNAVTGESLHKLMFGVDLHPLIVWISHYETFD</sequence>
<proteinExistence type="predicted"/>
<name>A0A1Q5T2G7_9EURO</name>
<evidence type="ECO:0000313" key="2">
    <source>
        <dbReference type="Proteomes" id="UP000186955"/>
    </source>
</evidence>
<accession>A0A1Q5T2G7</accession>
<dbReference type="AlphaFoldDB" id="A0A1Q5T2G7"/>
<keyword evidence="2" id="KW-1185">Reference proteome</keyword>
<evidence type="ECO:0000313" key="1">
    <source>
        <dbReference type="EMBL" id="OKO94438.1"/>
    </source>
</evidence>
<organism evidence="1 2">
    <name type="scientific">Penicillium subrubescens</name>
    <dbReference type="NCBI Taxonomy" id="1316194"/>
    <lineage>
        <taxon>Eukaryota</taxon>
        <taxon>Fungi</taxon>
        <taxon>Dikarya</taxon>
        <taxon>Ascomycota</taxon>
        <taxon>Pezizomycotina</taxon>
        <taxon>Eurotiomycetes</taxon>
        <taxon>Eurotiomycetidae</taxon>
        <taxon>Eurotiales</taxon>
        <taxon>Aspergillaceae</taxon>
        <taxon>Penicillium</taxon>
    </lineage>
</organism>